<sequence>MWFVFYGNQYNRFTGYRPSAHECIMSCIKRMAAKMLFYSQKLIVFLDPLPSTWSARLEMASTHGNSQICDEAVYSLPATMRNHSSPICPVSHYDGGFGLSQGSDLIGFNQYSIGDVFFDASLNPFDVGDKQVISNQLDPVTQRSIQLLPARPIVFREAIFQYRNRVLVDPGGIETNQLLSIDLTTFRAQMVKTVLIETAGCWVDSDLDLRSRGITGPFNCLNDQLNGI</sequence>
<protein>
    <submittedName>
        <fullName evidence="1">Uncharacterized protein</fullName>
    </submittedName>
</protein>
<dbReference type="AlphaFoldDB" id="A0A3M4RS87"/>
<accession>A0A3M4RS87</accession>
<evidence type="ECO:0000313" key="1">
    <source>
        <dbReference type="EMBL" id="RMR05326.1"/>
    </source>
</evidence>
<organism evidence="1 2">
    <name type="scientific">Pseudomonas syringae pv. primulae</name>
    <dbReference type="NCBI Taxonomy" id="251707"/>
    <lineage>
        <taxon>Bacteria</taxon>
        <taxon>Pseudomonadati</taxon>
        <taxon>Pseudomonadota</taxon>
        <taxon>Gammaproteobacteria</taxon>
        <taxon>Pseudomonadales</taxon>
        <taxon>Pseudomonadaceae</taxon>
        <taxon>Pseudomonas</taxon>
    </lineage>
</organism>
<comment type="caution">
    <text evidence="1">The sequence shown here is derived from an EMBL/GenBank/DDBJ whole genome shotgun (WGS) entry which is preliminary data.</text>
</comment>
<evidence type="ECO:0000313" key="2">
    <source>
        <dbReference type="Proteomes" id="UP000276615"/>
    </source>
</evidence>
<proteinExistence type="predicted"/>
<reference evidence="1 2" key="1">
    <citation type="submission" date="2018-08" db="EMBL/GenBank/DDBJ databases">
        <title>Recombination of ecologically and evolutionarily significant loci maintains genetic cohesion in the Pseudomonas syringae species complex.</title>
        <authorList>
            <person name="Dillon M."/>
            <person name="Thakur S."/>
            <person name="Almeida R.N.D."/>
            <person name="Weir B.S."/>
            <person name="Guttman D.S."/>
        </authorList>
    </citation>
    <scope>NUCLEOTIDE SEQUENCE [LARGE SCALE GENOMIC DNA]</scope>
    <source>
        <strain evidence="1 2">ICMP 8670</strain>
    </source>
</reference>
<dbReference type="EMBL" id="RBRQ01000256">
    <property type="protein sequence ID" value="RMR05326.1"/>
    <property type="molecule type" value="Genomic_DNA"/>
</dbReference>
<dbReference type="Proteomes" id="UP000276615">
    <property type="component" value="Unassembled WGS sequence"/>
</dbReference>
<gene>
    <name evidence="1" type="ORF">ALP92_200077</name>
</gene>
<name>A0A3M4RS87_9PSED</name>